<keyword evidence="3" id="KW-0732">Signal</keyword>
<feature type="signal peptide" evidence="3">
    <location>
        <begin position="1"/>
        <end position="20"/>
    </location>
</feature>
<dbReference type="InterPro" id="IPR042099">
    <property type="entry name" value="ANL_N_sf"/>
</dbReference>
<dbReference type="Gene3D" id="3.40.50.150">
    <property type="entry name" value="Vaccinia Virus protein VP39"/>
    <property type="match status" value="1"/>
</dbReference>
<evidence type="ECO:0000313" key="7">
    <source>
        <dbReference type="Proteomes" id="UP000266152"/>
    </source>
</evidence>
<dbReference type="GO" id="GO:0008757">
    <property type="term" value="F:S-adenosylmethionine-dependent methyltransferase activity"/>
    <property type="evidence" value="ECO:0007669"/>
    <property type="project" value="InterPro"/>
</dbReference>
<reference evidence="6 7" key="1">
    <citation type="journal article" date="2018" name="PLoS Pathog.">
        <title>Evolution of structural diversity of trichothecenes, a family of toxins produced by plant pathogenic and entomopathogenic fungi.</title>
        <authorList>
            <person name="Proctor R.H."/>
            <person name="McCormick S.P."/>
            <person name="Kim H.S."/>
            <person name="Cardoza R.E."/>
            <person name="Stanley A.M."/>
            <person name="Lindo L."/>
            <person name="Kelly A."/>
            <person name="Brown D.W."/>
            <person name="Lee T."/>
            <person name="Vaughan M.M."/>
            <person name="Alexander N.J."/>
            <person name="Busman M."/>
            <person name="Gutierrez S."/>
        </authorList>
    </citation>
    <scope>NUCLEOTIDE SEQUENCE [LARGE SCALE GENOMIC DNA]</scope>
    <source>
        <strain evidence="6 7">NRRL 3299</strain>
    </source>
</reference>
<dbReference type="Pfam" id="PF07942">
    <property type="entry name" value="CARME"/>
    <property type="match status" value="1"/>
</dbReference>
<proteinExistence type="predicted"/>
<dbReference type="SUPFAM" id="SSF51735">
    <property type="entry name" value="NAD(P)-binding Rossmann-fold domains"/>
    <property type="match status" value="1"/>
</dbReference>
<keyword evidence="7" id="KW-1185">Reference proteome</keyword>
<keyword evidence="2" id="KW-0597">Phosphoprotein</keyword>
<dbReference type="PANTHER" id="PTHR12303:SF13">
    <property type="match status" value="1"/>
</dbReference>
<evidence type="ECO:0000256" key="2">
    <source>
        <dbReference type="ARBA" id="ARBA00022553"/>
    </source>
</evidence>
<organism evidence="6 7">
    <name type="scientific">Fusarium sporotrichioides</name>
    <dbReference type="NCBI Taxonomy" id="5514"/>
    <lineage>
        <taxon>Eukaryota</taxon>
        <taxon>Fungi</taxon>
        <taxon>Dikarya</taxon>
        <taxon>Ascomycota</taxon>
        <taxon>Pezizomycotina</taxon>
        <taxon>Sordariomycetes</taxon>
        <taxon>Hypocreomycetidae</taxon>
        <taxon>Hypocreales</taxon>
        <taxon>Nectriaceae</taxon>
        <taxon>Fusarium</taxon>
    </lineage>
</organism>
<dbReference type="InterPro" id="IPR036291">
    <property type="entry name" value="NAD(P)-bd_dom_sf"/>
</dbReference>
<dbReference type="Pfam" id="PF07993">
    <property type="entry name" value="NAD_binding_4"/>
    <property type="match status" value="1"/>
</dbReference>
<dbReference type="PANTHER" id="PTHR12303">
    <property type="entry name" value="CARNOSINE N-METHYLTRANSFERASE"/>
    <property type="match status" value="1"/>
</dbReference>
<dbReference type="Gene3D" id="3.40.50.720">
    <property type="entry name" value="NAD(P)-binding Rossmann-like Domain"/>
    <property type="match status" value="1"/>
</dbReference>
<dbReference type="InterPro" id="IPR000873">
    <property type="entry name" value="AMP-dep_synth/lig_dom"/>
</dbReference>
<dbReference type="PROSITE" id="PS00455">
    <property type="entry name" value="AMP_BINDING"/>
    <property type="match status" value="1"/>
</dbReference>
<evidence type="ECO:0000259" key="5">
    <source>
        <dbReference type="Pfam" id="PF07993"/>
    </source>
</evidence>
<protein>
    <submittedName>
        <fullName evidence="6">Uncharacterized protein</fullName>
    </submittedName>
</protein>
<dbReference type="InterPro" id="IPR029063">
    <property type="entry name" value="SAM-dependent_MTases_sf"/>
</dbReference>
<keyword evidence="1" id="KW-0596">Phosphopantetheine</keyword>
<dbReference type="EMBL" id="PXOF01000097">
    <property type="protein sequence ID" value="RGP65997.1"/>
    <property type="molecule type" value="Genomic_DNA"/>
</dbReference>
<sequence length="1516" mass="168544">MRSHFIALAGLFFGPLCTTADQNIKVDDVAKLDFASIPNLVCLSILLILSFTLLRRTMSPRQDQLTTQPLQSGSLNEAVVSLDQISGAPNTSRHVDAYKKLTKAMARGWGNWNTHHPRHRLLDALYGYSRYYERQKAELDRLEGLYKHVSKAQKSLLEHSVQYSKKFTRIDNLLKKNQELCNSIVKHAMSFYNIGQDELDKHIKGLEASGKLADKVSVSQSLKHYVRDWTETGDAERKGTFSCLTTTLESLFPEREGGKPVKVIVPGAGLGRLGHDIARLGGFDVTINEWSMYMNVAYRFLEANRSQNSHSLHPFVDNWSHHATESNMVRPLPFPDVSLNSTSVVLIEGDFTTAFPTPGEYDVVVTYFFIDTARNLMSYLDAIKKVLKPGGHWINLGPLLYGTGPFVQLSLEEILVVSEALGFEFLETDESCGEKTFEGRTVRAMEAAYGFDDRALTKSAYNAQFWVAKRHDSNAVEASKPAFQQPSQAKMFTLDEMIRRRAAELGDAILFGAPETGVDDFREHSAIDLDRYADAAVAKFQSMGLNPVDPTLAKAPVVGMLGQSGIHVVVQIIALNRLGYSAFLISTRLACPAITQLLDLASCNVILTTPNFHPVLKQVQENRQLEILPMLQNEDLYRHDAPRFVRDYNPEAESRKVAVIIHSSGSTGLPKPIYLTNASCIGAFAVHMNMRGFLTSPFFHSHGFYEVFRSIYSGKQIYLTNYGLPITRESVIAQLKATKPEIFHCVPYVIKLLAESEEGIRILADMKVVLYAGSGCPDDLGDRLVEAGVNLCGNYGATETGRLATSQRPEGDKAWNYIRVLPPAEPYTMFDEVAPGLFECVALDGLPSKSTTNSDNPPGSFRTRDLFTQHPTRPTLWKFACRLDDRFTLINGEKVLPIPIEGRIRQEEIVKEAIVFGDGRTYPGILIVKADRVADMPDDEYLDAIWPSVEDANSRAESFSRIPKELVVIVPAEVSYPRTDKGTFIRVPTYRQFEKEIETAYSRYEGQDDQAGSLTFQGKELEDYLLEQLKAKCGVELESSEADFFASGVDSLQCIQMWSLIKREIDLGGNQSELGQNVLYETGNVKLLARQLERLRSGAGDETEDQLKIMESLVEKYSSFRPHVAGSVPQPEKELVLLTGVTGALGAHVLAQLTAQPHVGAVWALIRAPSDHAATERLDKSLETRGLSLDDEQRGKVLALPCDLSRPDLGLSESNLSELQNKLTTIIHSAWAVNFNISVQSFEDQHIKAVHNLIQLSLSVQTPEPARFFFCSSVSAAGGTPRPGQVLETLVPSPAHAQHTGYGRSKYVGEHIAGNACKAGAVTRVLRLGQLVGDTKVGEWNTTEGIPLMIQTAVTLGALPALNEEMTWLPVDLAASTILDLSNLNTTPTTNRSSNPDLVYHILNPTRFHWTNQMLPSMRAAGFKFETLPTSEWMQRLRDSDRDPSKNPPIKLLDWFESKYGKKASTKAEAGALNYLTDLSREDSVTLRNVPDVPDVKYVKMVLSRLQKRWEQASDQ</sequence>
<dbReference type="InterPro" id="IPR013120">
    <property type="entry name" value="FAR_NAD-bd"/>
</dbReference>
<gene>
    <name evidence="6" type="ORF">FSPOR_6823</name>
</gene>
<dbReference type="Proteomes" id="UP000266152">
    <property type="component" value="Unassembled WGS sequence"/>
</dbReference>
<dbReference type="STRING" id="5514.A0A395S175"/>
<comment type="caution">
    <text evidence="6">The sequence shown here is derived from an EMBL/GenBank/DDBJ whole genome shotgun (WGS) entry which is preliminary data.</text>
</comment>
<feature type="domain" description="Thioester reductase (TE)" evidence="5">
    <location>
        <begin position="1138"/>
        <end position="1378"/>
    </location>
</feature>
<evidence type="ECO:0000256" key="3">
    <source>
        <dbReference type="SAM" id="SignalP"/>
    </source>
</evidence>
<evidence type="ECO:0000259" key="4">
    <source>
        <dbReference type="Pfam" id="PF00501"/>
    </source>
</evidence>
<dbReference type="Gene3D" id="3.40.50.12780">
    <property type="entry name" value="N-terminal domain of ligase-like"/>
    <property type="match status" value="1"/>
</dbReference>
<evidence type="ECO:0000313" key="6">
    <source>
        <dbReference type="EMBL" id="RGP65997.1"/>
    </source>
</evidence>
<accession>A0A395S175</accession>
<name>A0A395S175_FUSSP</name>
<dbReference type="InterPro" id="IPR036736">
    <property type="entry name" value="ACP-like_sf"/>
</dbReference>
<feature type="domain" description="AMP-dependent synthetase/ligase" evidence="4">
    <location>
        <begin position="527"/>
        <end position="814"/>
    </location>
</feature>
<feature type="chain" id="PRO_5017469196" evidence="3">
    <location>
        <begin position="21"/>
        <end position="1516"/>
    </location>
</feature>
<evidence type="ECO:0000256" key="1">
    <source>
        <dbReference type="ARBA" id="ARBA00022450"/>
    </source>
</evidence>
<dbReference type="InterPro" id="IPR012901">
    <property type="entry name" value="CARME"/>
</dbReference>
<dbReference type="SUPFAM" id="SSF53335">
    <property type="entry name" value="S-adenosyl-L-methionine-dependent methyltransferases"/>
    <property type="match status" value="1"/>
</dbReference>
<dbReference type="InterPro" id="IPR020845">
    <property type="entry name" value="AMP-binding_CS"/>
</dbReference>
<dbReference type="SUPFAM" id="SSF47336">
    <property type="entry name" value="ACP-like"/>
    <property type="match status" value="1"/>
</dbReference>
<dbReference type="Pfam" id="PF00501">
    <property type="entry name" value="AMP-binding"/>
    <property type="match status" value="1"/>
</dbReference>
<dbReference type="Pfam" id="PF23562">
    <property type="entry name" value="AMP-binding_C_3"/>
    <property type="match status" value="1"/>
</dbReference>
<dbReference type="SUPFAM" id="SSF56801">
    <property type="entry name" value="Acetyl-CoA synthetase-like"/>
    <property type="match status" value="1"/>
</dbReference>
<dbReference type="SMART" id="SM01296">
    <property type="entry name" value="N2227"/>
    <property type="match status" value="1"/>
</dbReference>